<dbReference type="PROSITE" id="PS51257">
    <property type="entry name" value="PROKAR_LIPOPROTEIN"/>
    <property type="match status" value="1"/>
</dbReference>
<feature type="chain" id="PRO_5011558740" description="Beta-galactosidase" evidence="2">
    <location>
        <begin position="22"/>
        <end position="539"/>
    </location>
</feature>
<dbReference type="PANTHER" id="PTHR12631:SF10">
    <property type="entry name" value="BETA-XYLOSIDASE-LIKE PROTEIN-RELATED"/>
    <property type="match status" value="1"/>
</dbReference>
<evidence type="ECO:0000313" key="4">
    <source>
        <dbReference type="Proteomes" id="UP000198850"/>
    </source>
</evidence>
<accession>A0A1H4AYB4</accession>
<evidence type="ECO:0000256" key="2">
    <source>
        <dbReference type="SAM" id="SignalP"/>
    </source>
</evidence>
<dbReference type="InterPro" id="IPR017853">
    <property type="entry name" value="GH"/>
</dbReference>
<protein>
    <recommendedName>
        <fullName evidence="5">Beta-galactosidase</fullName>
    </recommendedName>
</protein>
<dbReference type="OrthoDB" id="177731at2"/>
<evidence type="ECO:0000313" key="3">
    <source>
        <dbReference type="EMBL" id="SEA40860.1"/>
    </source>
</evidence>
<keyword evidence="4" id="KW-1185">Reference proteome</keyword>
<keyword evidence="2" id="KW-0732">Signal</keyword>
<dbReference type="GO" id="GO:0004553">
    <property type="term" value="F:hydrolase activity, hydrolyzing O-glycosyl compounds"/>
    <property type="evidence" value="ECO:0007669"/>
    <property type="project" value="TreeGrafter"/>
</dbReference>
<gene>
    <name evidence="3" type="ORF">SAMN05443550_103135</name>
</gene>
<dbReference type="STRING" id="425514.SAMN05443550_103135"/>
<dbReference type="SUPFAM" id="SSF51445">
    <property type="entry name" value="(Trans)glycosidases"/>
    <property type="match status" value="1"/>
</dbReference>
<feature type="signal peptide" evidence="2">
    <location>
        <begin position="1"/>
        <end position="21"/>
    </location>
</feature>
<dbReference type="Proteomes" id="UP000198850">
    <property type="component" value="Unassembled WGS sequence"/>
</dbReference>
<proteinExistence type="predicted"/>
<evidence type="ECO:0000256" key="1">
    <source>
        <dbReference type="SAM" id="MobiDB-lite"/>
    </source>
</evidence>
<name>A0A1H4AYB4_9SPHI</name>
<reference evidence="3 4" key="1">
    <citation type="submission" date="2016-10" db="EMBL/GenBank/DDBJ databases">
        <authorList>
            <person name="de Groot N.N."/>
        </authorList>
    </citation>
    <scope>NUCLEOTIDE SEQUENCE [LARGE SCALE GENOMIC DNA]</scope>
    <source>
        <strain evidence="3 4">DSM 19033</strain>
    </source>
</reference>
<sequence>MKSTSILAISLFLLLSSCTNAQRPGKTPSDKDTPKKNVPAKPAPVRAFAPNPSLFKNHLGINAFEWDFSDDDNSFIPVGRKAVMRSFGGFRHYMDWEKLESNEGQYTFNPVHSGGWNYDMIYEWCKSEGIEILADLKSCPDWLQNTYPEDKRNAENVPAPYGLDRSNPASYVKQARVAFQFAARYGHNKGVPRGLMSVYTKTRWPDDPQNHIRAGLGYVSYIECDNERDKTWKGPQAHQSAEEYAANMSAFYDGHMGRLGKNAGVKTADPAMKVVMGGLSDPDVKYVIKMIEWCKKNRGLKADGSVNLCFDVINYHAYNNDYLPGGDATVGKPPERSQAGKIADEFVAMSEKYAGGTEVWNTESGYDLNPKSTQRAIAIGAKPALITQADWMLRSALLYVRHGIKRSFFYMLDDFDAKSTTQYASAGFAEGHIKRPVADYFLQAKKLIGNFHFIKNMNADPIVDVYSLNDRKIFVMFVPDEKGRKAVYNLNLGDASSAKVYTLVPGANSMSSKIVAAPKGMLNITLTETPVFVEPVTSR</sequence>
<organism evidence="3 4">
    <name type="scientific">Pedobacter hartonius</name>
    <dbReference type="NCBI Taxonomy" id="425514"/>
    <lineage>
        <taxon>Bacteria</taxon>
        <taxon>Pseudomonadati</taxon>
        <taxon>Bacteroidota</taxon>
        <taxon>Sphingobacteriia</taxon>
        <taxon>Sphingobacteriales</taxon>
        <taxon>Sphingobacteriaceae</taxon>
        <taxon>Pedobacter</taxon>
    </lineage>
</organism>
<feature type="region of interest" description="Disordered" evidence="1">
    <location>
        <begin position="22"/>
        <end position="43"/>
    </location>
</feature>
<evidence type="ECO:0008006" key="5">
    <source>
        <dbReference type="Google" id="ProtNLM"/>
    </source>
</evidence>
<dbReference type="AlphaFoldDB" id="A0A1H4AYB4"/>
<dbReference type="Gene3D" id="3.20.20.80">
    <property type="entry name" value="Glycosidases"/>
    <property type="match status" value="1"/>
</dbReference>
<dbReference type="EMBL" id="FNRA01000003">
    <property type="protein sequence ID" value="SEA40860.1"/>
    <property type="molecule type" value="Genomic_DNA"/>
</dbReference>
<dbReference type="PANTHER" id="PTHR12631">
    <property type="entry name" value="ALPHA-L-IDURONIDASE"/>
    <property type="match status" value="1"/>
</dbReference>
<dbReference type="RefSeq" id="WP_090555794.1">
    <property type="nucleotide sequence ID" value="NZ_FNRA01000003.1"/>
</dbReference>
<dbReference type="InterPro" id="IPR051923">
    <property type="entry name" value="Glycosyl_Hydrolase_39"/>
</dbReference>